<feature type="non-terminal residue" evidence="2">
    <location>
        <position position="1"/>
    </location>
</feature>
<feature type="region of interest" description="Disordered" evidence="1">
    <location>
        <begin position="77"/>
        <end position="100"/>
    </location>
</feature>
<evidence type="ECO:0000313" key="2">
    <source>
        <dbReference type="EMBL" id="EJK51447.1"/>
    </source>
</evidence>
<name>K0RXI3_THAOC</name>
<organism evidence="2 3">
    <name type="scientific">Thalassiosira oceanica</name>
    <name type="common">Marine diatom</name>
    <dbReference type="NCBI Taxonomy" id="159749"/>
    <lineage>
        <taxon>Eukaryota</taxon>
        <taxon>Sar</taxon>
        <taxon>Stramenopiles</taxon>
        <taxon>Ochrophyta</taxon>
        <taxon>Bacillariophyta</taxon>
        <taxon>Coscinodiscophyceae</taxon>
        <taxon>Thalassiosirophycidae</taxon>
        <taxon>Thalassiosirales</taxon>
        <taxon>Thalassiosiraceae</taxon>
        <taxon>Thalassiosira</taxon>
    </lineage>
</organism>
<reference evidence="2 3" key="1">
    <citation type="journal article" date="2012" name="Genome Biol.">
        <title>Genome and low-iron response of an oceanic diatom adapted to chronic iron limitation.</title>
        <authorList>
            <person name="Lommer M."/>
            <person name="Specht M."/>
            <person name="Roy A.S."/>
            <person name="Kraemer L."/>
            <person name="Andreson R."/>
            <person name="Gutowska M.A."/>
            <person name="Wolf J."/>
            <person name="Bergner S.V."/>
            <person name="Schilhabel M.B."/>
            <person name="Klostermeier U.C."/>
            <person name="Beiko R.G."/>
            <person name="Rosenstiel P."/>
            <person name="Hippler M."/>
            <person name="Laroche J."/>
        </authorList>
    </citation>
    <scope>NUCLEOTIDE SEQUENCE [LARGE SCALE GENOMIC DNA]</scope>
    <source>
        <strain evidence="2 3">CCMP1005</strain>
    </source>
</reference>
<dbReference type="EMBL" id="AGNL01041618">
    <property type="protein sequence ID" value="EJK51447.1"/>
    <property type="molecule type" value="Genomic_DNA"/>
</dbReference>
<comment type="caution">
    <text evidence="2">The sequence shown here is derived from an EMBL/GenBank/DDBJ whole genome shotgun (WGS) entry which is preliminary data.</text>
</comment>
<gene>
    <name evidence="2" type="ORF">THAOC_29378</name>
</gene>
<accession>K0RXI3</accession>
<sequence>DVMDGIAGLVSKLDGVASDRAKLAELAREVEGAVAEARQAAQRARRPAAGGVAAEAFNASMRKVARAMDQLRGAVSLLAKSHDDSRVEPPPRTHPHSHPP</sequence>
<proteinExistence type="predicted"/>
<protein>
    <submittedName>
        <fullName evidence="2">Uncharacterized protein</fullName>
    </submittedName>
</protein>
<dbReference type="AlphaFoldDB" id="K0RXI3"/>
<evidence type="ECO:0000256" key="1">
    <source>
        <dbReference type="SAM" id="MobiDB-lite"/>
    </source>
</evidence>
<evidence type="ECO:0000313" key="3">
    <source>
        <dbReference type="Proteomes" id="UP000266841"/>
    </source>
</evidence>
<keyword evidence="3" id="KW-1185">Reference proteome</keyword>
<dbReference type="Proteomes" id="UP000266841">
    <property type="component" value="Unassembled WGS sequence"/>
</dbReference>
<feature type="compositionally biased region" description="Basic and acidic residues" evidence="1">
    <location>
        <begin position="80"/>
        <end position="91"/>
    </location>
</feature>